<dbReference type="PANTHER" id="PTHR43261">
    <property type="entry name" value="TRANSLATION ELONGATION FACTOR G-RELATED"/>
    <property type="match status" value="1"/>
</dbReference>
<dbReference type="Pfam" id="PF14492">
    <property type="entry name" value="EFG_III"/>
    <property type="match status" value="1"/>
</dbReference>
<dbReference type="PROSITE" id="PS51722">
    <property type="entry name" value="G_TR_2"/>
    <property type="match status" value="1"/>
</dbReference>
<dbReference type="InterPro" id="IPR005225">
    <property type="entry name" value="Small_GTP-bd"/>
</dbReference>
<dbReference type="GO" id="GO:0003746">
    <property type="term" value="F:translation elongation factor activity"/>
    <property type="evidence" value="ECO:0007669"/>
    <property type="project" value="UniProtKB-KW"/>
</dbReference>
<evidence type="ECO:0000256" key="1">
    <source>
        <dbReference type="ARBA" id="ARBA00022741"/>
    </source>
</evidence>
<gene>
    <name evidence="4" type="ORF">GHT06_007468</name>
</gene>
<dbReference type="PANTHER" id="PTHR43261:SF6">
    <property type="entry name" value="ELONGATION FACTOR G-LIKE PROTEIN"/>
    <property type="match status" value="1"/>
</dbReference>
<dbReference type="PRINTS" id="PR00315">
    <property type="entry name" value="ELONGATNFCT"/>
</dbReference>
<sequence>MIYDAKNIRNVVLLGHSGSGKTSFVECMLYEAKAIPRRGKTEDGNTTSDFTAIEQNRGNSIFSTLMHVSWKDCKINIIDTPGSDDFVGEVVSSLKVADTGVMLLNAKSGVEVGTELIWEYVQNFKTPTVFVINQLDHEKADFDATLEQARSRFGDRVVPVQYPLSIGGAFGILDALRMVVYKFPNDGGKPEKLAIPAHEMERAEAMHQVLVEAAAENDEGLMELFFENGTLTEEELAKGLTIALANQQIFPVFCASATKNMGSGRIMGFIHDICPSPADRPAAPLANGGSIECDASGKAAVFIYKTMSEPNVGNVSYFKVYSGILHSGDDLFNSSNATMERINQIFISEGKNRELVHMLKAGDLGVTVKLKNSHTNNTLMVKGADTAIEEIHFPAPRIRTAVVPPSKNDVEKLAKALHTMQEEDPTLIVEHSTELKQLIIHGQGQLHLDIVNIDLKKYLVSMLIISNLKSLIGRLLQGLLITVTGIKSNQVELDNLPKYILE</sequence>
<protein>
    <submittedName>
        <fullName evidence="4">Elongation factor G</fullName>
    </submittedName>
</protein>
<dbReference type="GO" id="GO:0005525">
    <property type="term" value="F:GTP binding"/>
    <property type="evidence" value="ECO:0007669"/>
    <property type="project" value="UniProtKB-KW"/>
</dbReference>
<dbReference type="GO" id="GO:0032790">
    <property type="term" value="P:ribosome disassembly"/>
    <property type="evidence" value="ECO:0007669"/>
    <property type="project" value="TreeGrafter"/>
</dbReference>
<dbReference type="CDD" id="cd04170">
    <property type="entry name" value="EF-G_bact"/>
    <property type="match status" value="1"/>
</dbReference>
<dbReference type="SUPFAM" id="SSF54980">
    <property type="entry name" value="EF-G C-terminal domain-like"/>
    <property type="match status" value="1"/>
</dbReference>
<dbReference type="InterPro" id="IPR035647">
    <property type="entry name" value="EFG_III/V"/>
</dbReference>
<name>A0AAD5KUD9_9CRUS</name>
<keyword evidence="1" id="KW-0547">Nucleotide-binding</keyword>
<dbReference type="InterPro" id="IPR027417">
    <property type="entry name" value="P-loop_NTPase"/>
</dbReference>
<dbReference type="NCBIfam" id="TIGR00231">
    <property type="entry name" value="small_GTP"/>
    <property type="match status" value="1"/>
</dbReference>
<keyword evidence="4" id="KW-0251">Elongation factor</keyword>
<dbReference type="InterPro" id="IPR009000">
    <property type="entry name" value="Transl_B-barrel_sf"/>
</dbReference>
<feature type="domain" description="Tr-type G" evidence="3">
    <location>
        <begin position="6"/>
        <end position="278"/>
    </location>
</feature>
<keyword evidence="5" id="KW-1185">Reference proteome</keyword>
<dbReference type="Gene3D" id="3.40.50.300">
    <property type="entry name" value="P-loop containing nucleotide triphosphate hydrolases"/>
    <property type="match status" value="1"/>
</dbReference>
<comment type="caution">
    <text evidence="4">The sequence shown here is derived from an EMBL/GenBank/DDBJ whole genome shotgun (WGS) entry which is preliminary data.</text>
</comment>
<evidence type="ECO:0000259" key="3">
    <source>
        <dbReference type="PROSITE" id="PS51722"/>
    </source>
</evidence>
<reference evidence="4" key="1">
    <citation type="submission" date="2022-05" db="EMBL/GenBank/DDBJ databases">
        <title>A multi-omics perspective on studying reproductive biology in Daphnia sinensis.</title>
        <authorList>
            <person name="Jia J."/>
        </authorList>
    </citation>
    <scope>NUCLEOTIDE SEQUENCE</scope>
    <source>
        <strain evidence="4">WSL</strain>
    </source>
</reference>
<dbReference type="AlphaFoldDB" id="A0AAD5KUD9"/>
<dbReference type="Gene3D" id="3.30.70.870">
    <property type="entry name" value="Elongation Factor G (Translational Gtpase), domain 3"/>
    <property type="match status" value="1"/>
</dbReference>
<dbReference type="GO" id="GO:0003924">
    <property type="term" value="F:GTPase activity"/>
    <property type="evidence" value="ECO:0007669"/>
    <property type="project" value="InterPro"/>
</dbReference>
<dbReference type="Gene3D" id="2.40.30.10">
    <property type="entry name" value="Translation factors"/>
    <property type="match status" value="1"/>
</dbReference>
<dbReference type="EMBL" id="WJBH02000275">
    <property type="protein sequence ID" value="KAI9549710.1"/>
    <property type="molecule type" value="Genomic_DNA"/>
</dbReference>
<keyword evidence="2" id="KW-0342">GTP-binding</keyword>
<keyword evidence="4" id="KW-0648">Protein biosynthesis</keyword>
<dbReference type="SUPFAM" id="SSF50447">
    <property type="entry name" value="Translation proteins"/>
    <property type="match status" value="1"/>
</dbReference>
<dbReference type="Pfam" id="PF00009">
    <property type="entry name" value="GTP_EFTU"/>
    <property type="match status" value="1"/>
</dbReference>
<dbReference type="Pfam" id="PF22042">
    <property type="entry name" value="EF-G_D2"/>
    <property type="match status" value="1"/>
</dbReference>
<accession>A0AAD5KUD9</accession>
<dbReference type="Proteomes" id="UP000820818">
    <property type="component" value="Unassembled WGS sequence"/>
</dbReference>
<dbReference type="SUPFAM" id="SSF52540">
    <property type="entry name" value="P-loop containing nucleoside triphosphate hydrolases"/>
    <property type="match status" value="1"/>
</dbReference>
<evidence type="ECO:0000313" key="5">
    <source>
        <dbReference type="Proteomes" id="UP000820818"/>
    </source>
</evidence>
<dbReference type="InterPro" id="IPR053905">
    <property type="entry name" value="EF-G-like_DII"/>
</dbReference>
<dbReference type="InterPro" id="IPR000795">
    <property type="entry name" value="T_Tr_GTP-bd_dom"/>
</dbReference>
<proteinExistence type="predicted"/>
<dbReference type="InterPro" id="IPR041095">
    <property type="entry name" value="EFG_II"/>
</dbReference>
<evidence type="ECO:0000313" key="4">
    <source>
        <dbReference type="EMBL" id="KAI9549710.1"/>
    </source>
</evidence>
<evidence type="ECO:0000256" key="2">
    <source>
        <dbReference type="ARBA" id="ARBA00023134"/>
    </source>
</evidence>
<organism evidence="4 5">
    <name type="scientific">Daphnia sinensis</name>
    <dbReference type="NCBI Taxonomy" id="1820382"/>
    <lineage>
        <taxon>Eukaryota</taxon>
        <taxon>Metazoa</taxon>
        <taxon>Ecdysozoa</taxon>
        <taxon>Arthropoda</taxon>
        <taxon>Crustacea</taxon>
        <taxon>Branchiopoda</taxon>
        <taxon>Diplostraca</taxon>
        <taxon>Cladocera</taxon>
        <taxon>Anomopoda</taxon>
        <taxon>Daphniidae</taxon>
        <taxon>Daphnia</taxon>
        <taxon>Daphnia similis group</taxon>
    </lineage>
</organism>